<accession>A0A8S5T4I3</accession>
<dbReference type="EMBL" id="BK032742">
    <property type="protein sequence ID" value="DAF57887.1"/>
    <property type="molecule type" value="Genomic_DNA"/>
</dbReference>
<name>A0A8S5T4I3_9CAUD</name>
<protein>
    <submittedName>
        <fullName evidence="1">Baseplate structural protein</fullName>
    </submittedName>
</protein>
<proteinExistence type="predicted"/>
<evidence type="ECO:0000313" key="1">
    <source>
        <dbReference type="EMBL" id="DAF57887.1"/>
    </source>
</evidence>
<organism evidence="1">
    <name type="scientific">Siphoviridae sp. ctaA31</name>
    <dbReference type="NCBI Taxonomy" id="2827894"/>
    <lineage>
        <taxon>Viruses</taxon>
        <taxon>Duplodnaviria</taxon>
        <taxon>Heunggongvirae</taxon>
        <taxon>Uroviricota</taxon>
        <taxon>Caudoviricetes</taxon>
    </lineage>
</organism>
<reference evidence="1" key="1">
    <citation type="journal article" date="2021" name="Proc. Natl. Acad. Sci. U.S.A.">
        <title>A Catalog of Tens of Thousands of Viruses from Human Metagenomes Reveals Hidden Associations with Chronic Diseases.</title>
        <authorList>
            <person name="Tisza M.J."/>
            <person name="Buck C.B."/>
        </authorList>
    </citation>
    <scope>NUCLEOTIDE SEQUENCE</scope>
    <source>
        <strain evidence="1">CtaA31</strain>
    </source>
</reference>
<sequence length="66" mass="7638">MSFTANSTGGIYNHSMVRDDIGYIYYGALLDSNGNQMGVHDHNKNMKTKIPLLQPYITVYFWHRIK</sequence>